<dbReference type="Proteomes" id="UP000270094">
    <property type="component" value="Unassembled WGS sequence"/>
</dbReference>
<accession>A0A3P7J5D3</accession>
<sequence length="81" mass="8793">MAGATYSAHKLYLLILPQTFTDVEHPLMRCQSYNVSVLGEGYPGIAQRRLCTTNGALLAYVIAHLFINLVALVGSTLIISV</sequence>
<evidence type="ECO:0000313" key="2">
    <source>
        <dbReference type="EMBL" id="VDM80600.1"/>
    </source>
</evidence>
<dbReference type="EMBL" id="UYYB01109183">
    <property type="protein sequence ID" value="VDM80600.1"/>
    <property type="molecule type" value="Genomic_DNA"/>
</dbReference>
<gene>
    <name evidence="2" type="ORF">SVUK_LOCUS15598</name>
</gene>
<dbReference type="AlphaFoldDB" id="A0A3P7J5D3"/>
<keyword evidence="1" id="KW-1133">Transmembrane helix</keyword>
<evidence type="ECO:0000256" key="1">
    <source>
        <dbReference type="SAM" id="Phobius"/>
    </source>
</evidence>
<name>A0A3P7J5D3_STRVU</name>
<protein>
    <submittedName>
        <fullName evidence="2">Uncharacterized protein</fullName>
    </submittedName>
</protein>
<keyword evidence="1" id="KW-0472">Membrane</keyword>
<keyword evidence="1" id="KW-0812">Transmembrane</keyword>
<dbReference type="OrthoDB" id="5827554at2759"/>
<feature type="transmembrane region" description="Helical" evidence="1">
    <location>
        <begin position="57"/>
        <end position="79"/>
    </location>
</feature>
<proteinExistence type="predicted"/>
<reference evidence="2 3" key="1">
    <citation type="submission" date="2018-11" db="EMBL/GenBank/DDBJ databases">
        <authorList>
            <consortium name="Pathogen Informatics"/>
        </authorList>
    </citation>
    <scope>NUCLEOTIDE SEQUENCE [LARGE SCALE GENOMIC DNA]</scope>
</reference>
<keyword evidence="3" id="KW-1185">Reference proteome</keyword>
<organism evidence="2 3">
    <name type="scientific">Strongylus vulgaris</name>
    <name type="common">Blood worm</name>
    <dbReference type="NCBI Taxonomy" id="40348"/>
    <lineage>
        <taxon>Eukaryota</taxon>
        <taxon>Metazoa</taxon>
        <taxon>Ecdysozoa</taxon>
        <taxon>Nematoda</taxon>
        <taxon>Chromadorea</taxon>
        <taxon>Rhabditida</taxon>
        <taxon>Rhabditina</taxon>
        <taxon>Rhabditomorpha</taxon>
        <taxon>Strongyloidea</taxon>
        <taxon>Strongylidae</taxon>
        <taxon>Strongylus</taxon>
    </lineage>
</organism>
<evidence type="ECO:0000313" key="3">
    <source>
        <dbReference type="Proteomes" id="UP000270094"/>
    </source>
</evidence>